<dbReference type="AlphaFoldDB" id="A0AAW0BAC9"/>
<feature type="non-terminal residue" evidence="1">
    <location>
        <position position="180"/>
    </location>
</feature>
<comment type="caution">
    <text evidence="1">The sequence shown here is derived from an EMBL/GenBank/DDBJ whole genome shotgun (WGS) entry which is preliminary data.</text>
</comment>
<proteinExistence type="predicted"/>
<sequence length="180" mass="20369">PIFLDALSWGDQACISSKVVQYARTSLMTSEELPGILERWYRPPRHKSGGQRPEGGRRALLDFSFTCIADIVDQEMKLLAPLFLSPPEDLSEEHLTELNFNDLKSTIQDTAPIFWNVLHRAACAPDQEAKEKLENVDMVIIVLHMVSHAQYSRSNRRGRIAKLWSIYLKACGLSARAFNA</sequence>
<evidence type="ECO:0000313" key="1">
    <source>
        <dbReference type="EMBL" id="KAK7021714.1"/>
    </source>
</evidence>
<gene>
    <name evidence="1" type="ORF">R3P38DRAFT_2372505</name>
</gene>
<organism evidence="1 2">
    <name type="scientific">Favolaschia claudopus</name>
    <dbReference type="NCBI Taxonomy" id="2862362"/>
    <lineage>
        <taxon>Eukaryota</taxon>
        <taxon>Fungi</taxon>
        <taxon>Dikarya</taxon>
        <taxon>Basidiomycota</taxon>
        <taxon>Agaricomycotina</taxon>
        <taxon>Agaricomycetes</taxon>
        <taxon>Agaricomycetidae</taxon>
        <taxon>Agaricales</taxon>
        <taxon>Marasmiineae</taxon>
        <taxon>Mycenaceae</taxon>
        <taxon>Favolaschia</taxon>
    </lineage>
</organism>
<protein>
    <submittedName>
        <fullName evidence="1">Uncharacterized protein</fullName>
    </submittedName>
</protein>
<dbReference type="EMBL" id="JAWWNJ010000038">
    <property type="protein sequence ID" value="KAK7021714.1"/>
    <property type="molecule type" value="Genomic_DNA"/>
</dbReference>
<reference evidence="1 2" key="1">
    <citation type="journal article" date="2024" name="J Genomics">
        <title>Draft genome sequencing and assembly of Favolaschia claudopus CIRM-BRFM 2984 isolated from oak limbs.</title>
        <authorList>
            <person name="Navarro D."/>
            <person name="Drula E."/>
            <person name="Chaduli D."/>
            <person name="Cazenave R."/>
            <person name="Ahrendt S."/>
            <person name="Wang J."/>
            <person name="Lipzen A."/>
            <person name="Daum C."/>
            <person name="Barry K."/>
            <person name="Grigoriev I.V."/>
            <person name="Favel A."/>
            <person name="Rosso M.N."/>
            <person name="Martin F."/>
        </authorList>
    </citation>
    <scope>NUCLEOTIDE SEQUENCE [LARGE SCALE GENOMIC DNA]</scope>
    <source>
        <strain evidence="1 2">CIRM-BRFM 2984</strain>
    </source>
</reference>
<accession>A0AAW0BAC9</accession>
<feature type="non-terminal residue" evidence="1">
    <location>
        <position position="1"/>
    </location>
</feature>
<evidence type="ECO:0000313" key="2">
    <source>
        <dbReference type="Proteomes" id="UP001362999"/>
    </source>
</evidence>
<dbReference type="Proteomes" id="UP001362999">
    <property type="component" value="Unassembled WGS sequence"/>
</dbReference>
<name>A0AAW0BAC9_9AGAR</name>
<keyword evidence="2" id="KW-1185">Reference proteome</keyword>